<keyword evidence="4" id="KW-1185">Reference proteome</keyword>
<comment type="similarity">
    <text evidence="1">Belongs to the UPF0065 (bug) family.</text>
</comment>
<gene>
    <name evidence="3" type="ORF">H8N03_15525</name>
</gene>
<evidence type="ECO:0000256" key="1">
    <source>
        <dbReference type="ARBA" id="ARBA00006987"/>
    </source>
</evidence>
<dbReference type="InterPro" id="IPR005064">
    <property type="entry name" value="BUG"/>
</dbReference>
<dbReference type="CDD" id="cd07012">
    <property type="entry name" value="PBP2_Bug_TTT"/>
    <property type="match status" value="1"/>
</dbReference>
<keyword evidence="2" id="KW-0732">Signal</keyword>
<dbReference type="PIRSF" id="PIRSF017082">
    <property type="entry name" value="YflP"/>
    <property type="match status" value="1"/>
</dbReference>
<dbReference type="Proteomes" id="UP000608513">
    <property type="component" value="Unassembled WGS sequence"/>
</dbReference>
<dbReference type="InterPro" id="IPR006311">
    <property type="entry name" value="TAT_signal"/>
</dbReference>
<dbReference type="AlphaFoldDB" id="A0A923SCK5"/>
<dbReference type="PROSITE" id="PS51257">
    <property type="entry name" value="PROKAR_LIPOPROTEIN"/>
    <property type="match status" value="1"/>
</dbReference>
<sequence length="324" mass="33841">MDKTFTRRHVLQAIAAAAASCAVPAAFAQGGKPVRIVVGFTPGGAADVMTRIIAKGLAAELGTQVIVDNKPGADGIISAQEVMKAPADGTTILMGTNTAMVAVPALRPNPPYEPFKAFTPISSAGEFSMFLAVAPQLPAKTLSEFLDLVAANPGKYTSASSNSASELAMLQLLSTRGAKVVNARYKGDAQALTDLASGQISMMFSTGTLMPAFVKEGKAKALVTLLPRRSPLMPDVPTAAELGIGKLTITPWAGFFGPAGMPADVTEKLSAGLRAALARPDVREQLVGQGFSSYGMTPAEFSAFFHRQYDGFVATVRENNVKFD</sequence>
<dbReference type="Gene3D" id="3.40.190.10">
    <property type="entry name" value="Periplasmic binding protein-like II"/>
    <property type="match status" value="1"/>
</dbReference>
<reference evidence="3" key="1">
    <citation type="submission" date="2020-08" db="EMBL/GenBank/DDBJ databases">
        <title>Ramlibacter sp. USB13 16S ribosomal RNA gene genome sequencing and assembly.</title>
        <authorList>
            <person name="Kang M."/>
        </authorList>
    </citation>
    <scope>NUCLEOTIDE SEQUENCE</scope>
    <source>
        <strain evidence="3">USB13</strain>
    </source>
</reference>
<organism evidence="3 4">
    <name type="scientific">Ramlibacter cellulosilyticus</name>
    <dbReference type="NCBI Taxonomy" id="2764187"/>
    <lineage>
        <taxon>Bacteria</taxon>
        <taxon>Pseudomonadati</taxon>
        <taxon>Pseudomonadota</taxon>
        <taxon>Betaproteobacteria</taxon>
        <taxon>Burkholderiales</taxon>
        <taxon>Comamonadaceae</taxon>
        <taxon>Ramlibacter</taxon>
    </lineage>
</organism>
<dbReference type="SUPFAM" id="SSF53850">
    <property type="entry name" value="Periplasmic binding protein-like II"/>
    <property type="match status" value="1"/>
</dbReference>
<dbReference type="InterPro" id="IPR042100">
    <property type="entry name" value="Bug_dom1"/>
</dbReference>
<proteinExistence type="inferred from homology"/>
<evidence type="ECO:0000313" key="3">
    <source>
        <dbReference type="EMBL" id="MBC5784363.1"/>
    </source>
</evidence>
<comment type="caution">
    <text evidence="3">The sequence shown here is derived from an EMBL/GenBank/DDBJ whole genome shotgun (WGS) entry which is preliminary data.</text>
</comment>
<accession>A0A923SCK5</accession>
<dbReference type="PROSITE" id="PS51318">
    <property type="entry name" value="TAT"/>
    <property type="match status" value="1"/>
</dbReference>
<dbReference type="Gene3D" id="3.40.190.150">
    <property type="entry name" value="Bordetella uptake gene, domain 1"/>
    <property type="match status" value="1"/>
</dbReference>
<evidence type="ECO:0000256" key="2">
    <source>
        <dbReference type="SAM" id="SignalP"/>
    </source>
</evidence>
<evidence type="ECO:0000313" key="4">
    <source>
        <dbReference type="Proteomes" id="UP000608513"/>
    </source>
</evidence>
<dbReference type="PANTHER" id="PTHR42928:SF5">
    <property type="entry name" value="BLR1237 PROTEIN"/>
    <property type="match status" value="1"/>
</dbReference>
<dbReference type="EMBL" id="JACORT010000006">
    <property type="protein sequence ID" value="MBC5784363.1"/>
    <property type="molecule type" value="Genomic_DNA"/>
</dbReference>
<feature type="chain" id="PRO_5037241587" evidence="2">
    <location>
        <begin position="29"/>
        <end position="324"/>
    </location>
</feature>
<feature type="signal peptide" evidence="2">
    <location>
        <begin position="1"/>
        <end position="28"/>
    </location>
</feature>
<protein>
    <submittedName>
        <fullName evidence="3">Tripartite tricarboxylate transporter substrate binding protein</fullName>
    </submittedName>
</protein>
<dbReference type="RefSeq" id="WP_187077110.1">
    <property type="nucleotide sequence ID" value="NZ_JACORT010000006.1"/>
</dbReference>
<dbReference type="PANTHER" id="PTHR42928">
    <property type="entry name" value="TRICARBOXYLATE-BINDING PROTEIN"/>
    <property type="match status" value="1"/>
</dbReference>
<dbReference type="Pfam" id="PF03401">
    <property type="entry name" value="TctC"/>
    <property type="match status" value="1"/>
</dbReference>
<name>A0A923SCK5_9BURK</name>